<evidence type="ECO:0000313" key="2">
    <source>
        <dbReference type="Proteomes" id="UP001602245"/>
    </source>
</evidence>
<organism evidence="1 2">
    <name type="scientific">Paractinoplanes globisporus</name>
    <dbReference type="NCBI Taxonomy" id="113565"/>
    <lineage>
        <taxon>Bacteria</taxon>
        <taxon>Bacillati</taxon>
        <taxon>Actinomycetota</taxon>
        <taxon>Actinomycetes</taxon>
        <taxon>Micromonosporales</taxon>
        <taxon>Micromonosporaceae</taxon>
        <taxon>Paractinoplanes</taxon>
    </lineage>
</organism>
<dbReference type="InterPro" id="IPR019239">
    <property type="entry name" value="VapB_antitoxin"/>
</dbReference>
<dbReference type="Proteomes" id="UP001602245">
    <property type="component" value="Unassembled WGS sequence"/>
</dbReference>
<reference evidence="1 2" key="1">
    <citation type="submission" date="2024-10" db="EMBL/GenBank/DDBJ databases">
        <title>The Natural Products Discovery Center: Release of the First 8490 Sequenced Strains for Exploring Actinobacteria Biosynthetic Diversity.</title>
        <authorList>
            <person name="Kalkreuter E."/>
            <person name="Kautsar S.A."/>
            <person name="Yang D."/>
            <person name="Bader C.D."/>
            <person name="Teijaro C.N."/>
            <person name="Fluegel L."/>
            <person name="Davis C.M."/>
            <person name="Simpson J.R."/>
            <person name="Lauterbach L."/>
            <person name="Steele A.D."/>
            <person name="Gui C."/>
            <person name="Meng S."/>
            <person name="Li G."/>
            <person name="Viehrig K."/>
            <person name="Ye F."/>
            <person name="Su P."/>
            <person name="Kiefer A.F."/>
            <person name="Nichols A."/>
            <person name="Cepeda A.J."/>
            <person name="Yan W."/>
            <person name="Fan B."/>
            <person name="Jiang Y."/>
            <person name="Adhikari A."/>
            <person name="Zheng C.-J."/>
            <person name="Schuster L."/>
            <person name="Cowan T.M."/>
            <person name="Smanski M.J."/>
            <person name="Chevrette M.G."/>
            <person name="De Carvalho L.P.S."/>
            <person name="Shen B."/>
        </authorList>
    </citation>
    <scope>NUCLEOTIDE SEQUENCE [LARGE SCALE GENOMIC DNA]</scope>
    <source>
        <strain evidence="1 2">NPDC000087</strain>
    </source>
</reference>
<name>A0ABW6WL95_9ACTN</name>
<proteinExistence type="predicted"/>
<dbReference type="EMBL" id="JBIAZU010000004">
    <property type="protein sequence ID" value="MFF5292877.1"/>
    <property type="molecule type" value="Genomic_DNA"/>
</dbReference>
<protein>
    <submittedName>
        <fullName evidence="1">Type II toxin-antitoxin system VapB family antitoxin</fullName>
    </submittedName>
</protein>
<evidence type="ECO:0000313" key="1">
    <source>
        <dbReference type="EMBL" id="MFF5292877.1"/>
    </source>
</evidence>
<dbReference type="Pfam" id="PF09957">
    <property type="entry name" value="VapB_antitoxin"/>
    <property type="match status" value="1"/>
</dbReference>
<dbReference type="RefSeq" id="WP_020512679.1">
    <property type="nucleotide sequence ID" value="NZ_JBIAZU010000004.1"/>
</dbReference>
<comment type="caution">
    <text evidence="1">The sequence shown here is derived from an EMBL/GenBank/DDBJ whole genome shotgun (WGS) entry which is preliminary data.</text>
</comment>
<accession>A0ABW6WL95</accession>
<gene>
    <name evidence="1" type="ORF">ACFY35_25825</name>
</gene>
<keyword evidence="2" id="KW-1185">Reference proteome</keyword>
<sequence>MSEALINLDDEALAGVAKMLGTTGKEETVNAALRELDQRRRRMEAFDELAKLAEEGVFDDLLDKRNYRA</sequence>